<dbReference type="KEGG" id="mcb:Mycch_0170"/>
<dbReference type="HOGENOM" id="CLU_2410050_0_0_11"/>
<dbReference type="eggNOG" id="ENOG50310UI">
    <property type="taxonomic scope" value="Bacteria"/>
</dbReference>
<dbReference type="EMBL" id="CP003053">
    <property type="protein sequence ID" value="AFM14996.1"/>
    <property type="molecule type" value="Genomic_DNA"/>
</dbReference>
<evidence type="ECO:0000313" key="1">
    <source>
        <dbReference type="EMBL" id="AFM14996.1"/>
    </source>
</evidence>
<dbReference type="AlphaFoldDB" id="I4BCI9"/>
<organism evidence="1 2">
    <name type="scientific">Mycolicibacterium chubuense (strain NBB4)</name>
    <name type="common">Mycobacterium chubuense</name>
    <dbReference type="NCBI Taxonomy" id="710421"/>
    <lineage>
        <taxon>Bacteria</taxon>
        <taxon>Bacillati</taxon>
        <taxon>Actinomycetota</taxon>
        <taxon>Actinomycetes</taxon>
        <taxon>Mycobacteriales</taxon>
        <taxon>Mycobacteriaceae</taxon>
        <taxon>Mycolicibacterium</taxon>
    </lineage>
</organism>
<proteinExistence type="predicted"/>
<dbReference type="Proteomes" id="UP000006057">
    <property type="component" value="Chromosome"/>
</dbReference>
<sequence length="92" mass="10505">MLLMRNKPRPLPEPPTVTAATMVEPVVITEQQVLLSTAAAAALAPGREPQRTVLFVRLRQLRIHLPEPRPVYPRRESRYLETARMSREMGHL</sequence>
<accession>I4BCI9</accession>
<gene>
    <name evidence="1" type="ordered locus">Mycch_0170</name>
</gene>
<dbReference type="OrthoDB" id="4637442at2"/>
<reference evidence="1 2" key="1">
    <citation type="submission" date="2012-06" db="EMBL/GenBank/DDBJ databases">
        <title>Complete sequence of chromosome of Mycobacterium chubuense NBB4.</title>
        <authorList>
            <consortium name="US DOE Joint Genome Institute"/>
            <person name="Lucas S."/>
            <person name="Han J."/>
            <person name="Lapidus A."/>
            <person name="Cheng J.-F."/>
            <person name="Goodwin L."/>
            <person name="Pitluck S."/>
            <person name="Peters L."/>
            <person name="Mikhailova N."/>
            <person name="Teshima H."/>
            <person name="Detter J.C."/>
            <person name="Han C."/>
            <person name="Tapia R."/>
            <person name="Land M."/>
            <person name="Hauser L."/>
            <person name="Kyrpides N."/>
            <person name="Ivanova N."/>
            <person name="Pagani I."/>
            <person name="Mattes T."/>
            <person name="Holmes A."/>
            <person name="Rutledge P."/>
            <person name="Paulsen I."/>
            <person name="Coleman N."/>
            <person name="Woyke T."/>
        </authorList>
    </citation>
    <scope>NUCLEOTIDE SEQUENCE [LARGE SCALE GENOMIC DNA]</scope>
    <source>
        <strain evidence="1 2">NBB4</strain>
    </source>
</reference>
<dbReference type="PATRIC" id="fig|710421.3.peg.162"/>
<protein>
    <submittedName>
        <fullName evidence="1">Uncharacterized protein</fullName>
    </submittedName>
</protein>
<dbReference type="STRING" id="710421.Mycch_0170"/>
<dbReference type="RefSeq" id="WP_014813488.1">
    <property type="nucleotide sequence ID" value="NC_018027.1"/>
</dbReference>
<keyword evidence="2" id="KW-1185">Reference proteome</keyword>
<evidence type="ECO:0000313" key="2">
    <source>
        <dbReference type="Proteomes" id="UP000006057"/>
    </source>
</evidence>
<name>I4BCI9_MYCCN</name>